<evidence type="ECO:0000256" key="3">
    <source>
        <dbReference type="SAM" id="Coils"/>
    </source>
</evidence>
<reference evidence="4" key="1">
    <citation type="journal article" date="2023" name="Insect Mol. Biol.">
        <title>Genome sequencing provides insights into the evolution of gene families encoding plant cell wall-degrading enzymes in longhorned beetles.</title>
        <authorList>
            <person name="Shin N.R."/>
            <person name="Okamura Y."/>
            <person name="Kirsch R."/>
            <person name="Pauchet Y."/>
        </authorList>
    </citation>
    <scope>NUCLEOTIDE SEQUENCE</scope>
    <source>
        <strain evidence="4">MMC_N1</strain>
    </source>
</reference>
<dbReference type="CDD" id="cd23156">
    <property type="entry name" value="Prefoldin_3"/>
    <property type="match status" value="1"/>
</dbReference>
<protein>
    <recommendedName>
        <fullName evidence="6">Prefoldin subunit 3</fullName>
    </recommendedName>
</protein>
<dbReference type="InterPro" id="IPR016655">
    <property type="entry name" value="PFD3"/>
</dbReference>
<gene>
    <name evidence="4" type="ORF">NQ317_007492</name>
</gene>
<comment type="similarity">
    <text evidence="1">Belongs to the prefoldin subunit alpha family.</text>
</comment>
<dbReference type="InterPro" id="IPR004127">
    <property type="entry name" value="Prefoldin_subunit_alpha"/>
</dbReference>
<keyword evidence="2" id="KW-0143">Chaperone</keyword>
<evidence type="ECO:0000313" key="4">
    <source>
        <dbReference type="EMBL" id="KAJ8984260.1"/>
    </source>
</evidence>
<dbReference type="Pfam" id="PF02996">
    <property type="entry name" value="Prefoldin"/>
    <property type="match status" value="1"/>
</dbReference>
<sequence length="161" mass="18651">MEIERNTVELGDKKSYAGIPEAEFVEEVDEFMKRTENNGNVDDVLKRLDSQHAKYKFMEYNLSLSMIEELEKQKEEFETQFLLSEQVFAKAKVPPTETVCLWLGANVMLEYSLEDAKKLLTQNITAATRNLGYVEHDLDFLRQVLIIYLNKGGCLIFLMLN</sequence>
<evidence type="ECO:0000256" key="1">
    <source>
        <dbReference type="ARBA" id="ARBA00010048"/>
    </source>
</evidence>
<evidence type="ECO:0000313" key="5">
    <source>
        <dbReference type="Proteomes" id="UP001162164"/>
    </source>
</evidence>
<dbReference type="EMBL" id="JAPWTJ010000043">
    <property type="protein sequence ID" value="KAJ8984260.1"/>
    <property type="molecule type" value="Genomic_DNA"/>
</dbReference>
<keyword evidence="3" id="KW-0175">Coiled coil</keyword>
<dbReference type="SUPFAM" id="SSF46579">
    <property type="entry name" value="Prefoldin"/>
    <property type="match status" value="1"/>
</dbReference>
<feature type="coiled-coil region" evidence="3">
    <location>
        <begin position="60"/>
        <end position="87"/>
    </location>
</feature>
<keyword evidence="5" id="KW-1185">Reference proteome</keyword>
<comment type="caution">
    <text evidence="4">The sequence shown here is derived from an EMBL/GenBank/DDBJ whole genome shotgun (WGS) entry which is preliminary data.</text>
</comment>
<proteinExistence type="inferred from homology"/>
<dbReference type="Proteomes" id="UP001162164">
    <property type="component" value="Unassembled WGS sequence"/>
</dbReference>
<dbReference type="PANTHER" id="PTHR12409:SF0">
    <property type="entry name" value="PREFOLDIN SUBUNIT 3"/>
    <property type="match status" value="1"/>
</dbReference>
<accession>A0ABQ9K413</accession>
<evidence type="ECO:0008006" key="6">
    <source>
        <dbReference type="Google" id="ProtNLM"/>
    </source>
</evidence>
<dbReference type="PANTHER" id="PTHR12409">
    <property type="entry name" value="PREFOLDIN SUBUNIT 3"/>
    <property type="match status" value="1"/>
</dbReference>
<evidence type="ECO:0000256" key="2">
    <source>
        <dbReference type="ARBA" id="ARBA00023186"/>
    </source>
</evidence>
<dbReference type="Gene3D" id="1.10.287.370">
    <property type="match status" value="1"/>
</dbReference>
<name>A0ABQ9K413_9CUCU</name>
<dbReference type="InterPro" id="IPR009053">
    <property type="entry name" value="Prefoldin"/>
</dbReference>
<organism evidence="4 5">
    <name type="scientific">Molorchus minor</name>
    <dbReference type="NCBI Taxonomy" id="1323400"/>
    <lineage>
        <taxon>Eukaryota</taxon>
        <taxon>Metazoa</taxon>
        <taxon>Ecdysozoa</taxon>
        <taxon>Arthropoda</taxon>
        <taxon>Hexapoda</taxon>
        <taxon>Insecta</taxon>
        <taxon>Pterygota</taxon>
        <taxon>Neoptera</taxon>
        <taxon>Endopterygota</taxon>
        <taxon>Coleoptera</taxon>
        <taxon>Polyphaga</taxon>
        <taxon>Cucujiformia</taxon>
        <taxon>Chrysomeloidea</taxon>
        <taxon>Cerambycidae</taxon>
        <taxon>Lamiinae</taxon>
        <taxon>Monochamini</taxon>
        <taxon>Molorchus</taxon>
    </lineage>
</organism>